<evidence type="ECO:0000256" key="5">
    <source>
        <dbReference type="ARBA" id="ARBA00022989"/>
    </source>
</evidence>
<feature type="transmembrane region" description="Helical" evidence="7">
    <location>
        <begin position="212"/>
        <end position="235"/>
    </location>
</feature>
<feature type="transmembrane region" description="Helical" evidence="7">
    <location>
        <begin position="128"/>
        <end position="145"/>
    </location>
</feature>
<comment type="caution">
    <text evidence="9">The sequence shown here is derived from an EMBL/GenBank/DDBJ whole genome shotgun (WGS) entry which is preliminary data.</text>
</comment>
<dbReference type="NCBIfam" id="NF008432">
    <property type="entry name" value="PRK11272.1"/>
    <property type="match status" value="1"/>
</dbReference>
<dbReference type="RefSeq" id="WP_132923159.1">
    <property type="nucleotide sequence ID" value="NZ_SJOI01000001.1"/>
</dbReference>
<evidence type="ECO:0000256" key="4">
    <source>
        <dbReference type="ARBA" id="ARBA00022692"/>
    </source>
</evidence>
<dbReference type="AlphaFoldDB" id="A0A4V2Q2V8"/>
<evidence type="ECO:0000256" key="7">
    <source>
        <dbReference type="SAM" id="Phobius"/>
    </source>
</evidence>
<evidence type="ECO:0000256" key="1">
    <source>
        <dbReference type="ARBA" id="ARBA00004651"/>
    </source>
</evidence>
<keyword evidence="4 7" id="KW-0812">Transmembrane</keyword>
<dbReference type="InterPro" id="IPR050638">
    <property type="entry name" value="AA-Vitamin_Transporters"/>
</dbReference>
<feature type="transmembrane region" description="Helical" evidence="7">
    <location>
        <begin position="71"/>
        <end position="88"/>
    </location>
</feature>
<reference evidence="9 10" key="1">
    <citation type="submission" date="2019-02" db="EMBL/GenBank/DDBJ databases">
        <title>Investigation of anaerobic lignin degradation for improved lignocellulosic biofuels.</title>
        <authorList>
            <person name="Deangelis K."/>
        </authorList>
    </citation>
    <scope>NUCLEOTIDE SEQUENCE [LARGE SCALE GENOMIC DNA]</scope>
    <source>
        <strain evidence="9 10">159R</strain>
    </source>
</reference>
<dbReference type="GO" id="GO:0016020">
    <property type="term" value="C:membrane"/>
    <property type="evidence" value="ECO:0007669"/>
    <property type="project" value="UniProtKB-SubCell"/>
</dbReference>
<sequence>MRLKDSLGFKLALALFTLYVIWGSTYYFIRVGVGAWPPLMMAGVRFFLAGALLLTVLLLKGDRLPTLRQTVNAGAIGILLLAIGNGLVTVAEHMQMPSGIAAVVVATVPLFTVAFGSLWGIRATGLEWLGIAIGLAGIILLNTSGNLTEHPLGAMLLIVGSISWAFGSIWGSKLQLPQGLMAGAMEMLVAGTVLLCASRISGERLVRMPDMAGILAVGYLILFGSIIAISAYMFLLKHARPALATSYAYVNPVVAVLLGMGFAGERLTGTEWTALGIIILAVMIVMVGKSITAGRHSAGNLEPVVKTRRDSGKPAG</sequence>
<dbReference type="EMBL" id="SJOI01000001">
    <property type="protein sequence ID" value="TCL04368.1"/>
    <property type="molecule type" value="Genomic_DNA"/>
</dbReference>
<name>A0A4V2Q2V8_9GAMM</name>
<feature type="transmembrane region" description="Helical" evidence="7">
    <location>
        <begin position="7"/>
        <end position="29"/>
    </location>
</feature>
<dbReference type="InterPro" id="IPR000620">
    <property type="entry name" value="EamA_dom"/>
</dbReference>
<evidence type="ECO:0000313" key="9">
    <source>
        <dbReference type="EMBL" id="TCL04368.1"/>
    </source>
</evidence>
<feature type="transmembrane region" description="Helical" evidence="7">
    <location>
        <begin position="35"/>
        <end position="59"/>
    </location>
</feature>
<feature type="transmembrane region" description="Helical" evidence="7">
    <location>
        <begin position="151"/>
        <end position="172"/>
    </location>
</feature>
<proteinExistence type="inferred from homology"/>
<feature type="domain" description="EamA" evidence="8">
    <location>
        <begin position="152"/>
        <end position="286"/>
    </location>
</feature>
<feature type="transmembrane region" description="Helical" evidence="7">
    <location>
        <begin position="247"/>
        <end position="264"/>
    </location>
</feature>
<keyword evidence="10" id="KW-1185">Reference proteome</keyword>
<evidence type="ECO:0000256" key="3">
    <source>
        <dbReference type="ARBA" id="ARBA00022475"/>
    </source>
</evidence>
<dbReference type="OrthoDB" id="9812547at2"/>
<evidence type="ECO:0000313" key="10">
    <source>
        <dbReference type="Proteomes" id="UP000294555"/>
    </source>
</evidence>
<dbReference type="SUPFAM" id="SSF103481">
    <property type="entry name" value="Multidrug resistance efflux transporter EmrE"/>
    <property type="match status" value="2"/>
</dbReference>
<keyword evidence="6 7" id="KW-0472">Membrane</keyword>
<dbReference type="PANTHER" id="PTHR32322">
    <property type="entry name" value="INNER MEMBRANE TRANSPORTER"/>
    <property type="match status" value="1"/>
</dbReference>
<feature type="transmembrane region" description="Helical" evidence="7">
    <location>
        <begin position="100"/>
        <end position="121"/>
    </location>
</feature>
<feature type="transmembrane region" description="Helical" evidence="7">
    <location>
        <begin position="270"/>
        <end position="288"/>
    </location>
</feature>
<dbReference type="Proteomes" id="UP000294555">
    <property type="component" value="Unassembled WGS sequence"/>
</dbReference>
<evidence type="ECO:0000256" key="6">
    <source>
        <dbReference type="ARBA" id="ARBA00023136"/>
    </source>
</evidence>
<accession>A0A4V2Q2V8</accession>
<comment type="subcellular location">
    <subcellularLocation>
        <location evidence="1">Cell membrane</location>
        <topology evidence="1">Multi-pass membrane protein</topology>
    </subcellularLocation>
</comment>
<feature type="domain" description="EamA" evidence="8">
    <location>
        <begin position="12"/>
        <end position="142"/>
    </location>
</feature>
<dbReference type="InterPro" id="IPR037185">
    <property type="entry name" value="EmrE-like"/>
</dbReference>
<organism evidence="9 10">
    <name type="scientific">Sodalis ligni</name>
    <dbReference type="NCBI Taxonomy" id="2697027"/>
    <lineage>
        <taxon>Bacteria</taxon>
        <taxon>Pseudomonadati</taxon>
        <taxon>Pseudomonadota</taxon>
        <taxon>Gammaproteobacteria</taxon>
        <taxon>Enterobacterales</taxon>
        <taxon>Bruguierivoracaceae</taxon>
        <taxon>Sodalis</taxon>
    </lineage>
</organism>
<protein>
    <submittedName>
        <fullName evidence="9">Threonine/homoserine efflux transporter RhtA</fullName>
    </submittedName>
</protein>
<keyword evidence="3" id="KW-1003">Cell membrane</keyword>
<comment type="similarity">
    <text evidence="2">Belongs to the EamA transporter family.</text>
</comment>
<gene>
    <name evidence="9" type="ORF">EZJ58_2482</name>
</gene>
<dbReference type="PANTHER" id="PTHR32322:SF2">
    <property type="entry name" value="EAMA DOMAIN-CONTAINING PROTEIN"/>
    <property type="match status" value="1"/>
</dbReference>
<feature type="transmembrane region" description="Helical" evidence="7">
    <location>
        <begin position="179"/>
        <end position="200"/>
    </location>
</feature>
<evidence type="ECO:0000259" key="8">
    <source>
        <dbReference type="Pfam" id="PF00892"/>
    </source>
</evidence>
<evidence type="ECO:0000256" key="2">
    <source>
        <dbReference type="ARBA" id="ARBA00007362"/>
    </source>
</evidence>
<dbReference type="Pfam" id="PF00892">
    <property type="entry name" value="EamA"/>
    <property type="match status" value="2"/>
</dbReference>
<keyword evidence="5 7" id="KW-1133">Transmembrane helix</keyword>